<keyword evidence="2" id="KW-1133">Transmembrane helix</keyword>
<reference evidence="4 5" key="1">
    <citation type="submission" date="2016-10" db="EMBL/GenBank/DDBJ databases">
        <authorList>
            <person name="de Groot N.N."/>
        </authorList>
    </citation>
    <scope>NUCLEOTIDE SEQUENCE [LARGE SCALE GENOMIC DNA]</scope>
    <source>
        <strain evidence="4 5">DSM 26656</strain>
    </source>
</reference>
<name>A0A1H5TXP9_9HYPH</name>
<keyword evidence="2" id="KW-0472">Membrane</keyword>
<dbReference type="InterPro" id="IPR036513">
    <property type="entry name" value="STAS_dom_sf"/>
</dbReference>
<feature type="domain" description="STAS" evidence="3">
    <location>
        <begin position="9"/>
        <end position="132"/>
    </location>
</feature>
<dbReference type="InterPro" id="IPR003453">
    <property type="entry name" value="ABC_MlaE_roteobac"/>
</dbReference>
<dbReference type="AlphaFoldDB" id="A0A1H5TXP9"/>
<feature type="transmembrane region" description="Helical" evidence="2">
    <location>
        <begin position="319"/>
        <end position="339"/>
    </location>
</feature>
<evidence type="ECO:0000313" key="4">
    <source>
        <dbReference type="EMBL" id="SEF66968.1"/>
    </source>
</evidence>
<comment type="function">
    <text evidence="1">Could be part of an ABC transporter complex.</text>
</comment>
<dbReference type="RefSeq" id="WP_103871113.1">
    <property type="nucleotide sequence ID" value="NZ_FNUY01000001.1"/>
</dbReference>
<dbReference type="Proteomes" id="UP000236743">
    <property type="component" value="Unassembled WGS sequence"/>
</dbReference>
<sequence length="382" mass="40770">MASLDTAEPQAVFRDDAGTLAVALAGSWSADKAPRIEKLVEEIDQRIAKDGTGARLDLSAVDRLDTLGAYVLNRLKARREAANSTIEIFSQRPEHAILLAEVTLHDHDVPRPPEHFSVVNVLVNIGAAVVRFGRDMVGGAMFLGEVVVGSASVVLGPRKFRGPSMVNQIELIAFNGAPIIMLISFLVGCIVAQQGIFQLQQFGATAFVVNLTGILILRELSVLLTSIMIAGRSGSAFTAEIGSMKMREEIDALRVMGLDPIEVLVVPRILALVISLPILTFISAMSGLTGAALVAWLYGGIGIDTFLARLQSVITWKHFAVGLIKAPFMAFVIGLIASIEGLAVKGSAESLGRQVTASVVKAIFMVIVVDGLFAMFFASIEF</sequence>
<accession>A0A1H5TXP9</accession>
<comment type="subcellular location">
    <subcellularLocation>
        <location evidence="2">Cell inner membrane</location>
        <topology evidence="2">Multi-pass membrane protein</topology>
    </subcellularLocation>
</comment>
<feature type="transmembrane region" description="Helical" evidence="2">
    <location>
        <begin position="199"/>
        <end position="217"/>
    </location>
</feature>
<feature type="transmembrane region" description="Helical" evidence="2">
    <location>
        <begin position="359"/>
        <end position="380"/>
    </location>
</feature>
<dbReference type="NCBIfam" id="TIGR00056">
    <property type="entry name" value="MlaE family lipid ABC transporter permease subunit"/>
    <property type="match status" value="1"/>
</dbReference>
<dbReference type="PANTHER" id="PTHR30188">
    <property type="entry name" value="ABC TRANSPORTER PERMEASE PROTEIN-RELATED"/>
    <property type="match status" value="1"/>
</dbReference>
<dbReference type="PROSITE" id="PS50801">
    <property type="entry name" value="STAS"/>
    <property type="match status" value="1"/>
</dbReference>
<keyword evidence="2" id="KW-0812">Transmembrane</keyword>
<dbReference type="InterPro" id="IPR002645">
    <property type="entry name" value="STAS_dom"/>
</dbReference>
<dbReference type="GO" id="GO:0043190">
    <property type="term" value="C:ATP-binding cassette (ABC) transporter complex"/>
    <property type="evidence" value="ECO:0007669"/>
    <property type="project" value="InterPro"/>
</dbReference>
<evidence type="ECO:0000256" key="2">
    <source>
        <dbReference type="RuleBase" id="RU362044"/>
    </source>
</evidence>
<feature type="transmembrane region" description="Helical" evidence="2">
    <location>
        <begin position="288"/>
        <end position="307"/>
    </location>
</feature>
<proteinExistence type="inferred from homology"/>
<dbReference type="OrthoDB" id="9805022at2"/>
<dbReference type="Pfam" id="PF02405">
    <property type="entry name" value="MlaE"/>
    <property type="match status" value="1"/>
</dbReference>
<keyword evidence="2" id="KW-1003">Cell membrane</keyword>
<gene>
    <name evidence="4" type="ORF">SAMN04488115_101793</name>
</gene>
<organism evidence="4 5">
    <name type="scientific">Bosea lathyri</name>
    <dbReference type="NCBI Taxonomy" id="1036778"/>
    <lineage>
        <taxon>Bacteria</taxon>
        <taxon>Pseudomonadati</taxon>
        <taxon>Pseudomonadota</taxon>
        <taxon>Alphaproteobacteria</taxon>
        <taxon>Hyphomicrobiales</taxon>
        <taxon>Boseaceae</taxon>
        <taxon>Bosea</taxon>
    </lineage>
</organism>
<dbReference type="InterPro" id="IPR030802">
    <property type="entry name" value="Permease_MalE"/>
</dbReference>
<feature type="transmembrane region" description="Helical" evidence="2">
    <location>
        <begin position="171"/>
        <end position="192"/>
    </location>
</feature>
<protein>
    <submittedName>
        <fullName evidence="4">Phospholipid/cholesterol/gamma-HCH transport system permease protein</fullName>
    </submittedName>
</protein>
<dbReference type="GO" id="GO:0005548">
    <property type="term" value="F:phospholipid transporter activity"/>
    <property type="evidence" value="ECO:0007669"/>
    <property type="project" value="TreeGrafter"/>
</dbReference>
<dbReference type="EMBL" id="FNUY01000001">
    <property type="protein sequence ID" value="SEF66968.1"/>
    <property type="molecule type" value="Genomic_DNA"/>
</dbReference>
<keyword evidence="5" id="KW-1185">Reference proteome</keyword>
<evidence type="ECO:0000259" key="3">
    <source>
        <dbReference type="PROSITE" id="PS50801"/>
    </source>
</evidence>
<keyword evidence="2" id="KW-0997">Cell inner membrane</keyword>
<evidence type="ECO:0000313" key="5">
    <source>
        <dbReference type="Proteomes" id="UP000236743"/>
    </source>
</evidence>
<comment type="similarity">
    <text evidence="2">Belongs to the MlaE permease family.</text>
</comment>
<evidence type="ECO:0000256" key="1">
    <source>
        <dbReference type="ARBA" id="ARBA00003787"/>
    </source>
</evidence>
<dbReference type="PANTHER" id="PTHR30188:SF3">
    <property type="entry name" value="ABC TRANSPORTER PERMEASE"/>
    <property type="match status" value="1"/>
</dbReference>
<dbReference type="SUPFAM" id="SSF52091">
    <property type="entry name" value="SpoIIaa-like"/>
    <property type="match status" value="1"/>
</dbReference>